<name>B6IW47_RHOCS</name>
<dbReference type="eggNOG" id="ENOG50330M2">
    <property type="taxonomic scope" value="Bacteria"/>
</dbReference>
<reference evidence="1 2" key="1">
    <citation type="journal article" date="2010" name="BMC Genomics">
        <title>Metabolic flexibility revealed in the genome of the cyst-forming alpha-1 proteobacterium Rhodospirillum centenum.</title>
        <authorList>
            <person name="Lu Y.K."/>
            <person name="Marden J."/>
            <person name="Han M."/>
            <person name="Swingley W.D."/>
            <person name="Mastrian S.D."/>
            <person name="Chowdhury S.R."/>
            <person name="Hao J."/>
            <person name="Helmy T."/>
            <person name="Kim S."/>
            <person name="Kurdoglu A.A."/>
            <person name="Matthies H.J."/>
            <person name="Rollo D."/>
            <person name="Stothard P."/>
            <person name="Blankenship R.E."/>
            <person name="Bauer C.E."/>
            <person name="Touchman J.W."/>
        </authorList>
    </citation>
    <scope>NUCLEOTIDE SEQUENCE [LARGE SCALE GENOMIC DNA]</scope>
    <source>
        <strain evidence="2">ATCC 51521 / SW</strain>
    </source>
</reference>
<dbReference type="Proteomes" id="UP000001591">
    <property type="component" value="Chromosome"/>
</dbReference>
<protein>
    <recommendedName>
        <fullName evidence="3">Conjugal transfer protein</fullName>
    </recommendedName>
</protein>
<accession>B6IW47</accession>
<dbReference type="RefSeq" id="WP_012568300.1">
    <property type="nucleotide sequence ID" value="NC_011420.2"/>
</dbReference>
<organism evidence="1 2">
    <name type="scientific">Rhodospirillum centenum (strain ATCC 51521 / SW)</name>
    <dbReference type="NCBI Taxonomy" id="414684"/>
    <lineage>
        <taxon>Bacteria</taxon>
        <taxon>Pseudomonadati</taxon>
        <taxon>Pseudomonadota</taxon>
        <taxon>Alphaproteobacteria</taxon>
        <taxon>Rhodospirillales</taxon>
        <taxon>Rhodospirillaceae</taxon>
        <taxon>Rhodospirillum</taxon>
    </lineage>
</organism>
<dbReference type="OrthoDB" id="583588at2"/>
<keyword evidence="2" id="KW-1185">Reference proteome</keyword>
<gene>
    <name evidence="1" type="ordered locus">RC1_3157</name>
</gene>
<dbReference type="EMBL" id="CP000613">
    <property type="protein sequence ID" value="ACJ00521.1"/>
    <property type="molecule type" value="Genomic_DNA"/>
</dbReference>
<dbReference type="KEGG" id="rce:RC1_3157"/>
<evidence type="ECO:0000313" key="2">
    <source>
        <dbReference type="Proteomes" id="UP000001591"/>
    </source>
</evidence>
<sequence length="144" mass="16098">MRKPRTAKQQLAELVTRSNDDVFLPRDFTRASPDSAEYDTVLRAARALVREGMLVRLGYGVYARTRQSPITGKPMLTAPGGLEGAVRQALDKLKVVWQPGQAAQDYNSGRSTQIPVNASFRVANRFSRKISFRGKEVVFERSEV</sequence>
<evidence type="ECO:0000313" key="1">
    <source>
        <dbReference type="EMBL" id="ACJ00521.1"/>
    </source>
</evidence>
<dbReference type="HOGENOM" id="CLU_122345_1_0_5"/>
<proteinExistence type="predicted"/>
<dbReference type="AlphaFoldDB" id="B6IW47"/>
<evidence type="ECO:0008006" key="3">
    <source>
        <dbReference type="Google" id="ProtNLM"/>
    </source>
</evidence>